<gene>
    <name evidence="2" type="ORF">PHYPO_G00191770</name>
</gene>
<keyword evidence="3" id="KW-1185">Reference proteome</keyword>
<organism evidence="2 3">
    <name type="scientific">Pangasianodon hypophthalmus</name>
    <name type="common">Striped catfish</name>
    <name type="synonym">Helicophagus hypophthalmus</name>
    <dbReference type="NCBI Taxonomy" id="310915"/>
    <lineage>
        <taxon>Eukaryota</taxon>
        <taxon>Metazoa</taxon>
        <taxon>Chordata</taxon>
        <taxon>Craniata</taxon>
        <taxon>Vertebrata</taxon>
        <taxon>Euteleostomi</taxon>
        <taxon>Actinopterygii</taxon>
        <taxon>Neopterygii</taxon>
        <taxon>Teleostei</taxon>
        <taxon>Ostariophysi</taxon>
        <taxon>Siluriformes</taxon>
        <taxon>Pangasiidae</taxon>
        <taxon>Pangasianodon</taxon>
    </lineage>
</organism>
<dbReference type="EMBL" id="VFJC01000005">
    <property type="protein sequence ID" value="KAB5579144.1"/>
    <property type="molecule type" value="Genomic_DNA"/>
</dbReference>
<feature type="compositionally biased region" description="Basic and acidic residues" evidence="1">
    <location>
        <begin position="109"/>
        <end position="119"/>
    </location>
</feature>
<feature type="compositionally biased region" description="Low complexity" evidence="1">
    <location>
        <begin position="94"/>
        <end position="103"/>
    </location>
</feature>
<protein>
    <submittedName>
        <fullName evidence="2">Uncharacterized protein</fullName>
    </submittedName>
</protein>
<feature type="region of interest" description="Disordered" evidence="1">
    <location>
        <begin position="92"/>
        <end position="119"/>
    </location>
</feature>
<dbReference type="AlphaFoldDB" id="A0A5N5PHP9"/>
<proteinExistence type="predicted"/>
<name>A0A5N5PHP9_PANHP</name>
<accession>A0A5N5PHP9</accession>
<evidence type="ECO:0000256" key="1">
    <source>
        <dbReference type="SAM" id="MobiDB-lite"/>
    </source>
</evidence>
<comment type="caution">
    <text evidence="2">The sequence shown here is derived from an EMBL/GenBank/DDBJ whole genome shotgun (WGS) entry which is preliminary data.</text>
</comment>
<reference evidence="2 3" key="1">
    <citation type="submission" date="2019-06" db="EMBL/GenBank/DDBJ databases">
        <title>A chromosome-scale genome assembly of the striped catfish, Pangasianodon hypophthalmus.</title>
        <authorList>
            <person name="Wen M."/>
            <person name="Zahm M."/>
            <person name="Roques C."/>
            <person name="Cabau C."/>
            <person name="Klopp C."/>
            <person name="Donnadieu C."/>
            <person name="Jouanno E."/>
            <person name="Avarre J.-C."/>
            <person name="Campet M."/>
            <person name="Ha T.T.T."/>
            <person name="Dugue R."/>
            <person name="Lampietro C."/>
            <person name="Louis A."/>
            <person name="Herpin A."/>
            <person name="Echchiki A."/>
            <person name="Berthelot C."/>
            <person name="Parey E."/>
            <person name="Roest-Crollius H."/>
            <person name="Braasch I."/>
            <person name="Postlethwait J."/>
            <person name="Bobe J."/>
            <person name="Montfort J."/>
            <person name="Bouchez O."/>
            <person name="Begum T."/>
            <person name="Schartl M."/>
            <person name="Guiguen Y."/>
        </authorList>
    </citation>
    <scope>NUCLEOTIDE SEQUENCE [LARGE SCALE GENOMIC DNA]</scope>
    <source>
        <strain evidence="2 3">Indonesia</strain>
        <tissue evidence="2">Blood</tissue>
    </source>
</reference>
<evidence type="ECO:0000313" key="2">
    <source>
        <dbReference type="EMBL" id="KAB5579144.1"/>
    </source>
</evidence>
<sequence length="119" mass="13516">MLLPVLFTTTRLTHDTLIQTWSLPLIKFYMRPSKPIQIIAFFPPAICYKRIEQPVELTGCSVQWRVRCLIHSGKNRISEVTRDGFITTENHVCSSSDPSASVSAGGQKKSADKMRHERL</sequence>
<dbReference type="Proteomes" id="UP000327468">
    <property type="component" value="Chromosome 4"/>
</dbReference>
<evidence type="ECO:0000313" key="3">
    <source>
        <dbReference type="Proteomes" id="UP000327468"/>
    </source>
</evidence>